<evidence type="ECO:0000313" key="3">
    <source>
        <dbReference type="EMBL" id="TBH78960.1"/>
    </source>
</evidence>
<feature type="compositionally biased region" description="Polar residues" evidence="1">
    <location>
        <begin position="118"/>
        <end position="147"/>
    </location>
</feature>
<feature type="compositionally biased region" description="Gly residues" evidence="1">
    <location>
        <begin position="252"/>
        <end position="262"/>
    </location>
</feature>
<feature type="compositionally biased region" description="Polar residues" evidence="1">
    <location>
        <begin position="154"/>
        <end position="172"/>
    </location>
</feature>
<evidence type="ECO:0000256" key="2">
    <source>
        <dbReference type="SAM" id="SignalP"/>
    </source>
</evidence>
<keyword evidence="4" id="KW-1185">Reference proteome</keyword>
<gene>
    <name evidence="3" type="ORF">EB812_09045</name>
</gene>
<accession>A0A6H3F7J9</accession>
<name>A0A6H3F7J9_9BACT</name>
<dbReference type="EMBL" id="SIXC01000011">
    <property type="protein sequence ID" value="TBH78960.1"/>
    <property type="molecule type" value="Genomic_DNA"/>
</dbReference>
<feature type="chain" id="PRO_5026082682" description="Translation initiation factor IF-2" evidence="2">
    <location>
        <begin position="30"/>
        <end position="344"/>
    </location>
</feature>
<organism evidence="3 4">
    <name type="scientific">Desulfovibrio legallii</name>
    <dbReference type="NCBI Taxonomy" id="571438"/>
    <lineage>
        <taxon>Bacteria</taxon>
        <taxon>Pseudomonadati</taxon>
        <taxon>Thermodesulfobacteriota</taxon>
        <taxon>Desulfovibrionia</taxon>
        <taxon>Desulfovibrionales</taxon>
        <taxon>Desulfovibrionaceae</taxon>
        <taxon>Desulfovibrio</taxon>
    </lineage>
</organism>
<dbReference type="RefSeq" id="WP_130958132.1">
    <property type="nucleotide sequence ID" value="NZ_JAQDZC010000003.1"/>
</dbReference>
<evidence type="ECO:0000313" key="4">
    <source>
        <dbReference type="Proteomes" id="UP000292919"/>
    </source>
</evidence>
<protein>
    <recommendedName>
        <fullName evidence="5">Translation initiation factor IF-2</fullName>
    </recommendedName>
</protein>
<dbReference type="AlphaFoldDB" id="A0A6H3F7J9"/>
<sequence>MLLFAAFRKFPRLSGGLFLALLGAGPTLAAAAAPDALPRTAQEYRAPVNAEVLRAQPTAATPTAGAEKAARSAAPLALQPAPPQVNGTQAGLPPAASPPQTDRAPTDLPQADLPPNAPQQTGQRPADPSQTDWPQTDWPQTDWPQTDWTEEDAQTQGTADLQGSNFSDQGQVRQWRDPQSGDSITSVTPPHQPQQQNPNFLFIAPQIYPQMPYGPDGQRPQPLPPGWNAPGHSGRPGGPGHNGPNRHRVPGHGAGPQGGGFYGHDAQGFVPHARPGDPSSSRPQGGPGHKGAGQDSGYRDFGADRPGGNSGAAHGGYNGPSQHEDRRPWSSTRHRPPPQGSLRQ</sequence>
<dbReference type="Proteomes" id="UP000292919">
    <property type="component" value="Unassembled WGS sequence"/>
</dbReference>
<evidence type="ECO:0008006" key="5">
    <source>
        <dbReference type="Google" id="ProtNLM"/>
    </source>
</evidence>
<evidence type="ECO:0000256" key="1">
    <source>
        <dbReference type="SAM" id="MobiDB-lite"/>
    </source>
</evidence>
<proteinExistence type="predicted"/>
<reference evidence="3 4" key="1">
    <citation type="submission" date="2018-12" db="EMBL/GenBank/DDBJ databases">
        <title>First genome draft of Desulfovibrio legallis sp. nov.</title>
        <authorList>
            <person name="Ben Dhia O."/>
            <person name="Najjari A."/>
            <person name="Ferjani R."/>
            <person name="Fhoula I."/>
            <person name="Fardeau M.-L."/>
            <person name="Boudabbous A."/>
            <person name="Ouzari H.I."/>
        </authorList>
    </citation>
    <scope>NUCLEOTIDE SEQUENCE [LARGE SCALE GENOMIC DNA]</scope>
    <source>
        <strain evidence="3 4">H1T</strain>
    </source>
</reference>
<feature type="compositionally biased region" description="Gly residues" evidence="1">
    <location>
        <begin position="308"/>
        <end position="318"/>
    </location>
</feature>
<keyword evidence="2" id="KW-0732">Signal</keyword>
<feature type="signal peptide" evidence="2">
    <location>
        <begin position="1"/>
        <end position="29"/>
    </location>
</feature>
<feature type="region of interest" description="Disordered" evidence="1">
    <location>
        <begin position="58"/>
        <end position="344"/>
    </location>
</feature>
<comment type="caution">
    <text evidence="3">The sequence shown here is derived from an EMBL/GenBank/DDBJ whole genome shotgun (WGS) entry which is preliminary data.</text>
</comment>
<feature type="compositionally biased region" description="Low complexity" evidence="1">
    <location>
        <begin position="58"/>
        <end position="79"/>
    </location>
</feature>